<dbReference type="OrthoDB" id="2507272at2759"/>
<evidence type="ECO:0000313" key="2">
    <source>
        <dbReference type="EMBL" id="KNZ47660.1"/>
    </source>
</evidence>
<feature type="region of interest" description="Disordered" evidence="1">
    <location>
        <begin position="29"/>
        <end position="48"/>
    </location>
</feature>
<feature type="region of interest" description="Disordered" evidence="1">
    <location>
        <begin position="1"/>
        <end position="23"/>
    </location>
</feature>
<organism evidence="2 3">
    <name type="scientific">Puccinia sorghi</name>
    <dbReference type="NCBI Taxonomy" id="27349"/>
    <lineage>
        <taxon>Eukaryota</taxon>
        <taxon>Fungi</taxon>
        <taxon>Dikarya</taxon>
        <taxon>Basidiomycota</taxon>
        <taxon>Pucciniomycotina</taxon>
        <taxon>Pucciniomycetes</taxon>
        <taxon>Pucciniales</taxon>
        <taxon>Pucciniaceae</taxon>
        <taxon>Puccinia</taxon>
    </lineage>
</organism>
<evidence type="ECO:0000256" key="1">
    <source>
        <dbReference type="SAM" id="MobiDB-lite"/>
    </source>
</evidence>
<gene>
    <name evidence="2" type="ORF">VP01_6244g1</name>
</gene>
<reference evidence="2 3" key="1">
    <citation type="submission" date="2015-08" db="EMBL/GenBank/DDBJ databases">
        <title>Next Generation Sequencing and Analysis of the Genome of Puccinia sorghi L Schw, the Causal Agent of Maize Common Rust.</title>
        <authorList>
            <person name="Rochi L."/>
            <person name="Burguener G."/>
            <person name="Darino M."/>
            <person name="Turjanski A."/>
            <person name="Kreff E."/>
            <person name="Dieguez M.J."/>
            <person name="Sacco F."/>
        </authorList>
    </citation>
    <scope>NUCLEOTIDE SEQUENCE [LARGE SCALE GENOMIC DNA]</scope>
    <source>
        <strain evidence="2 3">RO10H11247</strain>
    </source>
</reference>
<keyword evidence="3" id="KW-1185">Reference proteome</keyword>
<dbReference type="EMBL" id="LAVV01011546">
    <property type="protein sequence ID" value="KNZ47660.1"/>
    <property type="molecule type" value="Genomic_DNA"/>
</dbReference>
<dbReference type="Proteomes" id="UP000037035">
    <property type="component" value="Unassembled WGS sequence"/>
</dbReference>
<name>A0A0L6UIK6_9BASI</name>
<dbReference type="VEuPathDB" id="FungiDB:VP01_6244g1"/>
<comment type="caution">
    <text evidence="2">The sequence shown here is derived from an EMBL/GenBank/DDBJ whole genome shotgun (WGS) entry which is preliminary data.</text>
</comment>
<sequence length="201" mass="22165">MNTNDSSTQTAPRRPCDPPGKLNLTKLLQKADTGKTRADSAADDTPEVSNFQACIADKPPAGPSATNWRSPNPPHTTIQSDMALLIAEMRAQRESEQLCRDRESALAVQKASLEEQTRFTTIVAKVVKCLNPANVLKPDGSTFRQWERMLQLHPSERPNASEEKIVHGIINSSMHTDLTYNLLNLPSSATHKFKPGQHSLT</sequence>
<dbReference type="AlphaFoldDB" id="A0A0L6UIK6"/>
<evidence type="ECO:0000313" key="3">
    <source>
        <dbReference type="Proteomes" id="UP000037035"/>
    </source>
</evidence>
<accession>A0A0L6UIK6</accession>
<protein>
    <submittedName>
        <fullName evidence="2">Uncharacterized protein</fullName>
    </submittedName>
</protein>
<proteinExistence type="predicted"/>
<feature type="compositionally biased region" description="Polar residues" evidence="1">
    <location>
        <begin position="1"/>
        <end position="11"/>
    </location>
</feature>